<dbReference type="InParanoid" id="E9HWJ4"/>
<feature type="region of interest" description="Disordered" evidence="1">
    <location>
        <begin position="50"/>
        <end position="74"/>
    </location>
</feature>
<dbReference type="EMBL" id="GL732931">
    <property type="protein sequence ID" value="EFX63883.1"/>
    <property type="molecule type" value="Genomic_DNA"/>
</dbReference>
<gene>
    <name evidence="2" type="ORF">DAPPUDRAFT_267463</name>
</gene>
<dbReference type="AlphaFoldDB" id="E9HWJ4"/>
<feature type="region of interest" description="Disordered" evidence="1">
    <location>
        <begin position="185"/>
        <end position="205"/>
    </location>
</feature>
<sequence length="205" mass="23264">MRLVVRANVVFRSSSGVGCSQEDCSNGTDGAGEIVERLYTVREALGVGEPLPRKWDTPARTHGVNGDGAESGAQSRQTELVYKLCQMKLDGQLSLRFQQDKMASKKDLEEFNRRVEANPEYYAEFLKFLHHDDHDPEQMELDLEEDDVQFLEEIIDLTKEDDIDSMNLSFEVERFLPMDLPEEIDISGDVEEETIPDAVKEGAFE</sequence>
<reference evidence="2 3" key="1">
    <citation type="journal article" date="2011" name="Science">
        <title>The ecoresponsive genome of Daphnia pulex.</title>
        <authorList>
            <person name="Colbourne J.K."/>
            <person name="Pfrender M.E."/>
            <person name="Gilbert D."/>
            <person name="Thomas W.K."/>
            <person name="Tucker A."/>
            <person name="Oakley T.H."/>
            <person name="Tokishita S."/>
            <person name="Aerts A."/>
            <person name="Arnold G.J."/>
            <person name="Basu M.K."/>
            <person name="Bauer D.J."/>
            <person name="Caceres C.E."/>
            <person name="Carmel L."/>
            <person name="Casola C."/>
            <person name="Choi J.H."/>
            <person name="Detter J.C."/>
            <person name="Dong Q."/>
            <person name="Dusheyko S."/>
            <person name="Eads B.D."/>
            <person name="Frohlich T."/>
            <person name="Geiler-Samerotte K.A."/>
            <person name="Gerlach D."/>
            <person name="Hatcher P."/>
            <person name="Jogdeo S."/>
            <person name="Krijgsveld J."/>
            <person name="Kriventseva E.V."/>
            <person name="Kultz D."/>
            <person name="Laforsch C."/>
            <person name="Lindquist E."/>
            <person name="Lopez J."/>
            <person name="Manak J.R."/>
            <person name="Muller J."/>
            <person name="Pangilinan J."/>
            <person name="Patwardhan R.P."/>
            <person name="Pitluck S."/>
            <person name="Pritham E.J."/>
            <person name="Rechtsteiner A."/>
            <person name="Rho M."/>
            <person name="Rogozin I.B."/>
            <person name="Sakarya O."/>
            <person name="Salamov A."/>
            <person name="Schaack S."/>
            <person name="Shapiro H."/>
            <person name="Shiga Y."/>
            <person name="Skalitzky C."/>
            <person name="Smith Z."/>
            <person name="Souvorov A."/>
            <person name="Sung W."/>
            <person name="Tang Z."/>
            <person name="Tsuchiya D."/>
            <person name="Tu H."/>
            <person name="Vos H."/>
            <person name="Wang M."/>
            <person name="Wolf Y.I."/>
            <person name="Yamagata H."/>
            <person name="Yamada T."/>
            <person name="Ye Y."/>
            <person name="Shaw J.R."/>
            <person name="Andrews J."/>
            <person name="Crease T.J."/>
            <person name="Tang H."/>
            <person name="Lucas S.M."/>
            <person name="Robertson H.M."/>
            <person name="Bork P."/>
            <person name="Koonin E.V."/>
            <person name="Zdobnov E.M."/>
            <person name="Grigoriev I.V."/>
            <person name="Lynch M."/>
            <person name="Boore J.L."/>
        </authorList>
    </citation>
    <scope>NUCLEOTIDE SEQUENCE [LARGE SCALE GENOMIC DNA]</scope>
</reference>
<protein>
    <submittedName>
        <fullName evidence="2">Uncharacterized protein</fullName>
    </submittedName>
</protein>
<evidence type="ECO:0000313" key="3">
    <source>
        <dbReference type="Proteomes" id="UP000000305"/>
    </source>
</evidence>
<dbReference type="HOGENOM" id="CLU_1338768_0_0_1"/>
<dbReference type="KEGG" id="dpx:DAPPUDRAFT_267463"/>
<keyword evidence="3" id="KW-1185">Reference proteome</keyword>
<organism evidence="2 3">
    <name type="scientific">Daphnia pulex</name>
    <name type="common">Water flea</name>
    <dbReference type="NCBI Taxonomy" id="6669"/>
    <lineage>
        <taxon>Eukaryota</taxon>
        <taxon>Metazoa</taxon>
        <taxon>Ecdysozoa</taxon>
        <taxon>Arthropoda</taxon>
        <taxon>Crustacea</taxon>
        <taxon>Branchiopoda</taxon>
        <taxon>Diplostraca</taxon>
        <taxon>Cladocera</taxon>
        <taxon>Anomopoda</taxon>
        <taxon>Daphniidae</taxon>
        <taxon>Daphnia</taxon>
    </lineage>
</organism>
<name>E9HWJ4_DAPPU</name>
<dbReference type="Proteomes" id="UP000000305">
    <property type="component" value="Unassembled WGS sequence"/>
</dbReference>
<evidence type="ECO:0000256" key="1">
    <source>
        <dbReference type="SAM" id="MobiDB-lite"/>
    </source>
</evidence>
<accession>E9HWJ4</accession>
<proteinExistence type="predicted"/>
<evidence type="ECO:0000313" key="2">
    <source>
        <dbReference type="EMBL" id="EFX63883.1"/>
    </source>
</evidence>
<feature type="compositionally biased region" description="Acidic residues" evidence="1">
    <location>
        <begin position="185"/>
        <end position="195"/>
    </location>
</feature>